<dbReference type="InterPro" id="IPR038978">
    <property type="entry name" value="MJ0935"/>
</dbReference>
<dbReference type="Pfam" id="PF01956">
    <property type="entry name" value="EMC3_TMCO1"/>
    <property type="match status" value="1"/>
</dbReference>
<dbReference type="PANTHER" id="PTHR42198:SF1">
    <property type="entry name" value="INTEGRAL MEMBRANE PROTEIN"/>
    <property type="match status" value="1"/>
</dbReference>
<dbReference type="PANTHER" id="PTHR42198">
    <property type="entry name" value="INTEGRAL MEMBRANE PROTEIN"/>
    <property type="match status" value="1"/>
</dbReference>
<dbReference type="EMBL" id="UINC01003974">
    <property type="protein sequence ID" value="SVA10776.1"/>
    <property type="molecule type" value="Genomic_DNA"/>
</dbReference>
<evidence type="ECO:0000256" key="2">
    <source>
        <dbReference type="ARBA" id="ARBA00022692"/>
    </source>
</evidence>
<feature type="region of interest" description="Disordered" evidence="5">
    <location>
        <begin position="233"/>
        <end position="288"/>
    </location>
</feature>
<feature type="transmembrane region" description="Helical" evidence="6">
    <location>
        <begin position="142"/>
        <end position="162"/>
    </location>
</feature>
<evidence type="ECO:0000256" key="1">
    <source>
        <dbReference type="ARBA" id="ARBA00004141"/>
    </source>
</evidence>
<sequence length="310" mass="35018">MHMASAQAGGDAHADAMSSMMLPMLFLLGMMVLLMVNPGIRIALSGGAGSIIEPMLPFHQEYFVPTVFIIGSSIMVVNTVIRSFFMDPLQQAHFSHRSRQIGKQLREARMARDTARADKMQTMQMEMMPEQMQMQSSMMKPMMFTMVFIIAIFSWMAESVEAFKVGFVSLPWKPMWSFNARILWIFPAWIATYIAMSAPLGRIIDRHIKLIRFSRHPLVLSGDTIPEPLIHMLEEERRPDSASQRARRAQRRAGPRKTGKQGTKSAQVRSGNLHAAPPKEGTTCPSCDSDLISRTSKGVLRCDVCRNEWR</sequence>
<dbReference type="GO" id="GO:0016020">
    <property type="term" value="C:membrane"/>
    <property type="evidence" value="ECO:0007669"/>
    <property type="project" value="UniProtKB-SubCell"/>
</dbReference>
<evidence type="ECO:0000256" key="5">
    <source>
        <dbReference type="SAM" id="MobiDB-lite"/>
    </source>
</evidence>
<accession>A0A381T3I4</accession>
<feature type="transmembrane region" description="Helical" evidence="6">
    <location>
        <begin position="182"/>
        <end position="204"/>
    </location>
</feature>
<keyword evidence="3 6" id="KW-1133">Transmembrane helix</keyword>
<reference evidence="7" key="1">
    <citation type="submission" date="2018-05" db="EMBL/GenBank/DDBJ databases">
        <authorList>
            <person name="Lanie J.A."/>
            <person name="Ng W.-L."/>
            <person name="Kazmierczak K.M."/>
            <person name="Andrzejewski T.M."/>
            <person name="Davidsen T.M."/>
            <person name="Wayne K.J."/>
            <person name="Tettelin H."/>
            <person name="Glass J.I."/>
            <person name="Rusch D."/>
            <person name="Podicherti R."/>
            <person name="Tsui H.-C.T."/>
            <person name="Winkler M.E."/>
        </authorList>
    </citation>
    <scope>NUCLEOTIDE SEQUENCE</scope>
</reference>
<feature type="compositionally biased region" description="Basic residues" evidence="5">
    <location>
        <begin position="245"/>
        <end position="259"/>
    </location>
</feature>
<proteinExistence type="predicted"/>
<feature type="transmembrane region" description="Helical" evidence="6">
    <location>
        <begin position="62"/>
        <end position="81"/>
    </location>
</feature>
<feature type="compositionally biased region" description="Polar residues" evidence="5">
    <location>
        <begin position="260"/>
        <end position="270"/>
    </location>
</feature>
<gene>
    <name evidence="7" type="ORF">METZ01_LOCUS63630</name>
</gene>
<comment type="subcellular location">
    <subcellularLocation>
        <location evidence="1">Membrane</location>
        <topology evidence="1">Multi-pass membrane protein</topology>
    </subcellularLocation>
</comment>
<evidence type="ECO:0000256" key="3">
    <source>
        <dbReference type="ARBA" id="ARBA00022989"/>
    </source>
</evidence>
<keyword evidence="2 6" id="KW-0812">Transmembrane</keyword>
<feature type="transmembrane region" description="Helical" evidence="6">
    <location>
        <begin position="21"/>
        <end position="42"/>
    </location>
</feature>
<evidence type="ECO:0000256" key="6">
    <source>
        <dbReference type="SAM" id="Phobius"/>
    </source>
</evidence>
<dbReference type="AlphaFoldDB" id="A0A381T3I4"/>
<dbReference type="SMART" id="SM01415">
    <property type="entry name" value="DUF106"/>
    <property type="match status" value="1"/>
</dbReference>
<evidence type="ECO:0008006" key="8">
    <source>
        <dbReference type="Google" id="ProtNLM"/>
    </source>
</evidence>
<evidence type="ECO:0000256" key="4">
    <source>
        <dbReference type="ARBA" id="ARBA00023136"/>
    </source>
</evidence>
<organism evidence="7">
    <name type="scientific">marine metagenome</name>
    <dbReference type="NCBI Taxonomy" id="408172"/>
    <lineage>
        <taxon>unclassified sequences</taxon>
        <taxon>metagenomes</taxon>
        <taxon>ecological metagenomes</taxon>
    </lineage>
</organism>
<keyword evidence="4 6" id="KW-0472">Membrane</keyword>
<evidence type="ECO:0000313" key="7">
    <source>
        <dbReference type="EMBL" id="SVA10776.1"/>
    </source>
</evidence>
<protein>
    <recommendedName>
        <fullName evidence="8">DUF106 domain-containing protein</fullName>
    </recommendedName>
</protein>
<dbReference type="InterPro" id="IPR002809">
    <property type="entry name" value="EMC3/TMCO1"/>
</dbReference>
<name>A0A381T3I4_9ZZZZ</name>